<sequence length="468" mass="53441">MFSPIRREDEEKKRVELELAVAVSCHSSTSSVDHLGEFMRKNGKGSKLQDIQLHRTKCTKLICKVISPALFEELKEDAKGKKFCVLVDESTDFGVRKHLCVIIRYFSETQSKIITAFADLVPVVGATGSDLFFSMTGALEKIGLTLSDCVGFASDGASAMIGEHNSVWSRVKQQSPNCQLNKCHSLSLCVEKAFDKLPSSLGYLLHEIPKWFSKSIIRREAYKELFFTMDPNEERKGTPVPFQKISNTRWLVRGKVLYNILVNWEELQAYFASALPVADASCRYKAREILNMLRDPINKLYFNFVTPVVTEFERVNSHFRATDADPEELVKELILHHNSLKARLTDMMGRPLPKHRVDYGSKFTQEVDAFINSQNNSIEAVRKADDLKERCSNLLQEALDQVQKRLPVATNIFKGLSAFSPRKVLNQVECVPFADMPLPHLRIGNEDLLEKQYRKILHLTWTEECFQW</sequence>
<proteinExistence type="predicted"/>
<dbReference type="InterPro" id="IPR012337">
    <property type="entry name" value="RNaseH-like_sf"/>
</dbReference>
<evidence type="ECO:0000313" key="1">
    <source>
        <dbReference type="EMBL" id="KAK4323812.1"/>
    </source>
</evidence>
<protein>
    <recommendedName>
        <fullName evidence="3">DUF4371 domain-containing protein</fullName>
    </recommendedName>
</protein>
<dbReference type="PANTHER" id="PTHR37162">
    <property type="entry name" value="HAT FAMILY DIMERISATION DOMAINCONTAINING PROTEIN-RELATED"/>
    <property type="match status" value="1"/>
</dbReference>
<gene>
    <name evidence="1" type="ORF">Pmani_005513</name>
</gene>
<dbReference type="SUPFAM" id="SSF53098">
    <property type="entry name" value="Ribonuclease H-like"/>
    <property type="match status" value="1"/>
</dbReference>
<reference evidence="1" key="1">
    <citation type="submission" date="2023-11" db="EMBL/GenBank/DDBJ databases">
        <title>Genome assemblies of two species of porcelain crab, Petrolisthes cinctipes and Petrolisthes manimaculis (Anomura: Porcellanidae).</title>
        <authorList>
            <person name="Angst P."/>
        </authorList>
    </citation>
    <scope>NUCLEOTIDE SEQUENCE</scope>
    <source>
        <strain evidence="1">PB745_02</strain>
        <tissue evidence="1">Gill</tissue>
    </source>
</reference>
<comment type="caution">
    <text evidence="1">The sequence shown here is derived from an EMBL/GenBank/DDBJ whole genome shotgun (WGS) entry which is preliminary data.</text>
</comment>
<name>A0AAE1QEF9_9EUCA</name>
<organism evidence="1 2">
    <name type="scientific">Petrolisthes manimaculis</name>
    <dbReference type="NCBI Taxonomy" id="1843537"/>
    <lineage>
        <taxon>Eukaryota</taxon>
        <taxon>Metazoa</taxon>
        <taxon>Ecdysozoa</taxon>
        <taxon>Arthropoda</taxon>
        <taxon>Crustacea</taxon>
        <taxon>Multicrustacea</taxon>
        <taxon>Malacostraca</taxon>
        <taxon>Eumalacostraca</taxon>
        <taxon>Eucarida</taxon>
        <taxon>Decapoda</taxon>
        <taxon>Pleocyemata</taxon>
        <taxon>Anomura</taxon>
        <taxon>Galatheoidea</taxon>
        <taxon>Porcellanidae</taxon>
        <taxon>Petrolisthes</taxon>
    </lineage>
</organism>
<evidence type="ECO:0008006" key="3">
    <source>
        <dbReference type="Google" id="ProtNLM"/>
    </source>
</evidence>
<dbReference type="Proteomes" id="UP001292094">
    <property type="component" value="Unassembled WGS sequence"/>
</dbReference>
<dbReference type="AlphaFoldDB" id="A0AAE1QEF9"/>
<dbReference type="EMBL" id="JAWZYT010000410">
    <property type="protein sequence ID" value="KAK4323812.1"/>
    <property type="molecule type" value="Genomic_DNA"/>
</dbReference>
<accession>A0AAE1QEF9</accession>
<evidence type="ECO:0000313" key="2">
    <source>
        <dbReference type="Proteomes" id="UP001292094"/>
    </source>
</evidence>
<keyword evidence="2" id="KW-1185">Reference proteome</keyword>
<dbReference type="PANTHER" id="PTHR37162:SF1">
    <property type="entry name" value="BED-TYPE DOMAIN-CONTAINING PROTEIN"/>
    <property type="match status" value="1"/>
</dbReference>